<evidence type="ECO:0000256" key="1">
    <source>
        <dbReference type="SAM" id="Phobius"/>
    </source>
</evidence>
<dbReference type="Pfam" id="PF03929">
    <property type="entry name" value="PepSY_TM"/>
    <property type="match status" value="1"/>
</dbReference>
<feature type="transmembrane region" description="Helical" evidence="1">
    <location>
        <begin position="142"/>
        <end position="163"/>
    </location>
</feature>
<feature type="transmembrane region" description="Helical" evidence="1">
    <location>
        <begin position="381"/>
        <end position="403"/>
    </location>
</feature>
<reference evidence="2 3" key="1">
    <citation type="submission" date="2017-03" db="EMBL/GenBank/DDBJ databases">
        <authorList>
            <person name="Afonso C.L."/>
            <person name="Miller P.J."/>
            <person name="Scott M.A."/>
            <person name="Spackman E."/>
            <person name="Goraichik I."/>
            <person name="Dimitrov K.M."/>
            <person name="Suarez D.L."/>
            <person name="Swayne D.E."/>
        </authorList>
    </citation>
    <scope>NUCLEOTIDE SEQUENCE [LARGE SCALE GENOMIC DNA]</scope>
    <source>
        <strain evidence="2">SB41UT1</strain>
    </source>
</reference>
<gene>
    <name evidence="2" type="ORF">EHSB41UT_02249</name>
</gene>
<keyword evidence="3" id="KW-1185">Reference proteome</keyword>
<dbReference type="Proteomes" id="UP000196573">
    <property type="component" value="Unassembled WGS sequence"/>
</dbReference>
<sequence length="472" mass="52065">MNKKFYVSVWRWHFFAGLYVIPFMLMLSITGLVMLAYPWIDAWQYGEKLTTVEQASTSTSLEQQASVVRAAYPDDRVAQYLPPINEHRSSIFKLAREGNSTLLVFVNPYSAEILGSFDNADRWYTISDDIHGTLLLGEAGDALIELAAGLGFLLLMTGLYLHWPSSASGITRMLMPSFLNPVLWRDRKRSSWKSVHGSAGFYLSFFLWFFLLTGMAWTGIWGAKLIQPWSSFPDEQSAAVWQSEPDAITHAQLNTDNLQEVPWGLEVSAVPESDNDQNLLPLTLDQAFRRAGELGFNVEDKGAFSQSFRIAFPKGETGVYSLMSVTMSRDNTNPFGDRTVHLDQYSGAVLADIGFEDYNAVAKAMAAGIAWHMGSAGWWNVILAAAICLGFIALSVTGAVLWWKRRNATSGMLPAAPPQPSDVTVPMSGKALIVLVVLTGVIFPVSGAVIAALALFELGRYRAVYQQGEITS</sequence>
<proteinExistence type="predicted"/>
<dbReference type="RefSeq" id="WP_087109826.1">
    <property type="nucleotide sequence ID" value="NZ_CBCSCN010000002.1"/>
</dbReference>
<feature type="transmembrane region" description="Helical" evidence="1">
    <location>
        <begin position="431"/>
        <end position="456"/>
    </location>
</feature>
<organism evidence="2 3">
    <name type="scientific">Parendozoicomonas haliclonae</name>
    <dbReference type="NCBI Taxonomy" id="1960125"/>
    <lineage>
        <taxon>Bacteria</taxon>
        <taxon>Pseudomonadati</taxon>
        <taxon>Pseudomonadota</taxon>
        <taxon>Gammaproteobacteria</taxon>
        <taxon>Oceanospirillales</taxon>
        <taxon>Endozoicomonadaceae</taxon>
        <taxon>Parendozoicomonas</taxon>
    </lineage>
</organism>
<keyword evidence="1" id="KW-0472">Membrane</keyword>
<dbReference type="InterPro" id="IPR005625">
    <property type="entry name" value="PepSY-ass_TM"/>
</dbReference>
<keyword evidence="1" id="KW-1133">Transmembrane helix</keyword>
<name>A0A1X7AKB5_9GAMM</name>
<dbReference type="EMBL" id="FWPT01000004">
    <property type="protein sequence ID" value="SMA46734.1"/>
    <property type="molecule type" value="Genomic_DNA"/>
</dbReference>
<evidence type="ECO:0008006" key="4">
    <source>
        <dbReference type="Google" id="ProtNLM"/>
    </source>
</evidence>
<dbReference type="OrthoDB" id="9791166at2"/>
<accession>A0A1X7AKB5</accession>
<dbReference type="PANTHER" id="PTHR34219:SF1">
    <property type="entry name" value="PEPSY DOMAIN-CONTAINING PROTEIN"/>
    <property type="match status" value="1"/>
</dbReference>
<keyword evidence="1" id="KW-0812">Transmembrane</keyword>
<protein>
    <recommendedName>
        <fullName evidence="4">PepSY-associated TM helix</fullName>
    </recommendedName>
</protein>
<dbReference type="AlphaFoldDB" id="A0A1X7AKB5"/>
<feature type="transmembrane region" description="Helical" evidence="1">
    <location>
        <begin position="12"/>
        <end position="40"/>
    </location>
</feature>
<dbReference type="PANTHER" id="PTHR34219">
    <property type="entry name" value="IRON-REGULATED INNER MEMBRANE PROTEIN-RELATED"/>
    <property type="match status" value="1"/>
</dbReference>
<evidence type="ECO:0000313" key="2">
    <source>
        <dbReference type="EMBL" id="SMA46734.1"/>
    </source>
</evidence>
<feature type="transmembrane region" description="Helical" evidence="1">
    <location>
        <begin position="199"/>
        <end position="223"/>
    </location>
</feature>
<evidence type="ECO:0000313" key="3">
    <source>
        <dbReference type="Proteomes" id="UP000196573"/>
    </source>
</evidence>